<keyword evidence="3" id="KW-1185">Reference proteome</keyword>
<proteinExistence type="predicted"/>
<keyword evidence="1" id="KW-0812">Transmembrane</keyword>
<accession>A0A1G8R3H5</accession>
<dbReference type="AlphaFoldDB" id="A0A1G8R3H5"/>
<evidence type="ECO:0000256" key="1">
    <source>
        <dbReference type="SAM" id="Phobius"/>
    </source>
</evidence>
<keyword evidence="1" id="KW-1133">Transmembrane helix</keyword>
<evidence type="ECO:0000313" key="3">
    <source>
        <dbReference type="Proteomes" id="UP000199225"/>
    </source>
</evidence>
<gene>
    <name evidence="2" type="ORF">SAMN04490247_0777</name>
</gene>
<dbReference type="STRING" id="86666.SAMN04490247_0777"/>
<dbReference type="RefSeq" id="WP_093192277.1">
    <property type="nucleotide sequence ID" value="NZ_FNEV01000002.1"/>
</dbReference>
<dbReference type="EMBL" id="FNEV01000002">
    <property type="protein sequence ID" value="SDJ11115.1"/>
    <property type="molecule type" value="Genomic_DNA"/>
</dbReference>
<reference evidence="3" key="1">
    <citation type="submission" date="2016-10" db="EMBL/GenBank/DDBJ databases">
        <authorList>
            <person name="Varghese N."/>
            <person name="Submissions S."/>
        </authorList>
    </citation>
    <scope>NUCLEOTIDE SEQUENCE [LARGE SCALE GENOMIC DNA]</scope>
    <source>
        <strain evidence="3">DSM 4771</strain>
    </source>
</reference>
<feature type="transmembrane region" description="Helical" evidence="1">
    <location>
        <begin position="52"/>
        <end position="81"/>
    </location>
</feature>
<feature type="transmembrane region" description="Helical" evidence="1">
    <location>
        <begin position="20"/>
        <end position="40"/>
    </location>
</feature>
<dbReference type="Proteomes" id="UP000199225">
    <property type="component" value="Unassembled WGS sequence"/>
</dbReference>
<sequence length="82" mass="8967">MKREEESKAVTSLVLGLLSLPVPLLGWLLGLLAIGYARAAMRKMDERNPKRWYAVAGIVSGVVGIVMDLGIVLIALIIYLFL</sequence>
<organism evidence="2 3">
    <name type="scientific">Salimicrobium halophilum</name>
    <dbReference type="NCBI Taxonomy" id="86666"/>
    <lineage>
        <taxon>Bacteria</taxon>
        <taxon>Bacillati</taxon>
        <taxon>Bacillota</taxon>
        <taxon>Bacilli</taxon>
        <taxon>Bacillales</taxon>
        <taxon>Bacillaceae</taxon>
        <taxon>Salimicrobium</taxon>
    </lineage>
</organism>
<evidence type="ECO:0000313" key="2">
    <source>
        <dbReference type="EMBL" id="SDJ11115.1"/>
    </source>
</evidence>
<protein>
    <recommendedName>
        <fullName evidence="4">DUF4190 domain-containing protein</fullName>
    </recommendedName>
</protein>
<evidence type="ECO:0008006" key="4">
    <source>
        <dbReference type="Google" id="ProtNLM"/>
    </source>
</evidence>
<name>A0A1G8R3H5_9BACI</name>
<keyword evidence="1" id="KW-0472">Membrane</keyword>